<protein>
    <recommendedName>
        <fullName evidence="2">DUF7330 domain-containing protein</fullName>
    </recommendedName>
</protein>
<sequence length="340" mass="37590">MTILEKTGPSTAGSEYEPSKDEYPAEKASYPQEAAELPSYADSTQALTSRAPPPGFPGASNYISMQNGHRKIDGEYTIDSSLDVPSALLPPLPAGTTERPNLLLHTRNGMIEANIALVSGTNQRVNIKLETANGEIEFRMPHRLNSQPFKLNASTRNGEICVYLPRDYAGPLKYQTKNGKIKFSDALQPMTRQLTNEVSFVGDWQAAGFVDYESWKGDEVEVYTSNGKITFKYQDEFGRHQGEEKTFGRGGPFGFGWQHPVHPIHPHHPHPGFPGLPGRGNHWVVGHPSRPPFPMLGRPGLPPFSHMDPYHQPQAGPATDNTNDDSTNGQSSPKRKWFGF</sequence>
<gene>
    <name evidence="3" type="ORF">PIIN_05979</name>
</gene>
<dbReference type="EMBL" id="CAFZ01000145">
    <property type="protein sequence ID" value="CCA72044.1"/>
    <property type="molecule type" value="Genomic_DNA"/>
</dbReference>
<evidence type="ECO:0000256" key="1">
    <source>
        <dbReference type="SAM" id="MobiDB-lite"/>
    </source>
</evidence>
<name>G4TL46_SERID</name>
<reference evidence="3 4" key="1">
    <citation type="journal article" date="2011" name="PLoS Pathog.">
        <title>Endophytic Life Strategies Decoded by Genome and Transcriptome Analyses of the Mutualistic Root Symbiont Piriformospora indica.</title>
        <authorList>
            <person name="Zuccaro A."/>
            <person name="Lahrmann U."/>
            <person name="Guldener U."/>
            <person name="Langen G."/>
            <person name="Pfiffi S."/>
            <person name="Biedenkopf D."/>
            <person name="Wong P."/>
            <person name="Samans B."/>
            <person name="Grimm C."/>
            <person name="Basiewicz M."/>
            <person name="Murat C."/>
            <person name="Martin F."/>
            <person name="Kogel K.H."/>
        </authorList>
    </citation>
    <scope>NUCLEOTIDE SEQUENCE [LARGE SCALE GENOMIC DNA]</scope>
    <source>
        <strain evidence="3 4">DSM 11827</strain>
    </source>
</reference>
<dbReference type="Proteomes" id="UP000007148">
    <property type="component" value="Unassembled WGS sequence"/>
</dbReference>
<feature type="domain" description="DUF7330" evidence="2">
    <location>
        <begin position="61"/>
        <end position="236"/>
    </location>
</feature>
<proteinExistence type="predicted"/>
<dbReference type="AlphaFoldDB" id="G4TL46"/>
<dbReference type="Pfam" id="PF24016">
    <property type="entry name" value="DUF7330"/>
    <property type="match status" value="1"/>
</dbReference>
<dbReference type="InParanoid" id="G4TL46"/>
<keyword evidence="4" id="KW-1185">Reference proteome</keyword>
<accession>G4TL46</accession>
<dbReference type="InterPro" id="IPR055754">
    <property type="entry name" value="DUF7330"/>
</dbReference>
<dbReference type="OMA" id="GMIEANI"/>
<feature type="region of interest" description="Disordered" evidence="1">
    <location>
        <begin position="294"/>
        <end position="340"/>
    </location>
</feature>
<feature type="compositionally biased region" description="Polar residues" evidence="1">
    <location>
        <begin position="319"/>
        <end position="332"/>
    </location>
</feature>
<evidence type="ECO:0000313" key="4">
    <source>
        <dbReference type="Proteomes" id="UP000007148"/>
    </source>
</evidence>
<dbReference type="eggNOG" id="ENOG502RBZI">
    <property type="taxonomic scope" value="Eukaryota"/>
</dbReference>
<dbReference type="HOGENOM" id="CLU_070382_1_0_1"/>
<comment type="caution">
    <text evidence="3">The sequence shown here is derived from an EMBL/GenBank/DDBJ whole genome shotgun (WGS) entry which is preliminary data.</text>
</comment>
<evidence type="ECO:0000313" key="3">
    <source>
        <dbReference type="EMBL" id="CCA72044.1"/>
    </source>
</evidence>
<evidence type="ECO:0000259" key="2">
    <source>
        <dbReference type="Pfam" id="PF24016"/>
    </source>
</evidence>
<organism evidence="3 4">
    <name type="scientific">Serendipita indica (strain DSM 11827)</name>
    <name type="common">Root endophyte fungus</name>
    <name type="synonym">Piriformospora indica</name>
    <dbReference type="NCBI Taxonomy" id="1109443"/>
    <lineage>
        <taxon>Eukaryota</taxon>
        <taxon>Fungi</taxon>
        <taxon>Dikarya</taxon>
        <taxon>Basidiomycota</taxon>
        <taxon>Agaricomycotina</taxon>
        <taxon>Agaricomycetes</taxon>
        <taxon>Sebacinales</taxon>
        <taxon>Serendipitaceae</taxon>
        <taxon>Serendipita</taxon>
    </lineage>
</organism>
<dbReference type="OrthoDB" id="5289249at2759"/>
<feature type="region of interest" description="Disordered" evidence="1">
    <location>
        <begin position="1"/>
        <end position="61"/>
    </location>
</feature>
<dbReference type="STRING" id="1109443.G4TL46"/>